<dbReference type="SUPFAM" id="SSF53335">
    <property type="entry name" value="S-adenosyl-L-methionine-dependent methyltransferases"/>
    <property type="match status" value="1"/>
</dbReference>
<reference evidence="5 6" key="1">
    <citation type="submission" date="2015-03" db="EMBL/GenBank/DDBJ databases">
        <authorList>
            <person name="Radwan O."/>
            <person name="Al-Naeli F.A."/>
            <person name="Rendon G.A."/>
            <person name="Fields C."/>
        </authorList>
    </citation>
    <scope>NUCLEOTIDE SEQUENCE [LARGE SCALE GENOMIC DNA]</scope>
    <source>
        <strain evidence="5">CR-DP1</strain>
    </source>
</reference>
<sequence length="312" mass="34500">MSIFGRSTFSAAGYAAARPSYPSSLYEHILRFHGTESQRKMLIDIGCGPGTATVAFSDYFDCVVGLDPSANMVQQASALHASKNSHMSFRIGSAEDLSFLPAGSVDVAVASQSAHWFDYGKAWPELARVLRHGGTLAFWGYNDNILVGHPAATAVFYDFLYRPDEDGDVAPGMHSMGRYWEQPGRSILRTKFADVALPAQDWVGEKRTLYQPDAKTCVVDKADAEKTPIWLEKHMSLGQFEAYARTFSSYRGWCDANPQFVARAQGGQGDIVDIMFDQMREVTPGWKAAGDKWREIEVDAVWGTVLVMAKRS</sequence>
<dbReference type="PANTHER" id="PTHR44942">
    <property type="entry name" value="METHYLTRANSF_11 DOMAIN-CONTAINING PROTEIN"/>
    <property type="match status" value="1"/>
</dbReference>
<evidence type="ECO:0000313" key="6">
    <source>
        <dbReference type="Proteomes" id="UP000033483"/>
    </source>
</evidence>
<gene>
    <name evidence="5" type="ORF">TD95_000836</name>
</gene>
<dbReference type="InterPro" id="IPR029063">
    <property type="entry name" value="SAM-dependent_MTases_sf"/>
</dbReference>
<name>A0A0F4ZJ76_9PEZI</name>
<organism evidence="5 6">
    <name type="scientific">Thielaviopsis punctulata</name>
    <dbReference type="NCBI Taxonomy" id="72032"/>
    <lineage>
        <taxon>Eukaryota</taxon>
        <taxon>Fungi</taxon>
        <taxon>Dikarya</taxon>
        <taxon>Ascomycota</taxon>
        <taxon>Pezizomycotina</taxon>
        <taxon>Sordariomycetes</taxon>
        <taxon>Hypocreomycetidae</taxon>
        <taxon>Microascales</taxon>
        <taxon>Ceratocystidaceae</taxon>
        <taxon>Thielaviopsis</taxon>
    </lineage>
</organism>
<dbReference type="EMBL" id="LAEV01000350">
    <property type="protein sequence ID" value="KKA30612.1"/>
    <property type="molecule type" value="Genomic_DNA"/>
</dbReference>
<evidence type="ECO:0000256" key="2">
    <source>
        <dbReference type="ARBA" id="ARBA00022603"/>
    </source>
</evidence>
<evidence type="ECO:0000259" key="4">
    <source>
        <dbReference type="Pfam" id="PF08241"/>
    </source>
</evidence>
<dbReference type="AlphaFoldDB" id="A0A0F4ZJ76"/>
<dbReference type="Pfam" id="PF08241">
    <property type="entry name" value="Methyltransf_11"/>
    <property type="match status" value="1"/>
</dbReference>
<dbReference type="PANTHER" id="PTHR44942:SF4">
    <property type="entry name" value="METHYLTRANSFERASE TYPE 11 DOMAIN-CONTAINING PROTEIN"/>
    <property type="match status" value="1"/>
</dbReference>
<comment type="similarity">
    <text evidence="1">Belongs to the methyltransferase superfamily.</text>
</comment>
<dbReference type="Gene3D" id="3.40.50.150">
    <property type="entry name" value="Vaccinia Virus protein VP39"/>
    <property type="match status" value="1"/>
</dbReference>
<feature type="domain" description="Methyltransferase type 11" evidence="4">
    <location>
        <begin position="43"/>
        <end position="138"/>
    </location>
</feature>
<evidence type="ECO:0000256" key="3">
    <source>
        <dbReference type="ARBA" id="ARBA00022679"/>
    </source>
</evidence>
<keyword evidence="2" id="KW-0489">Methyltransferase</keyword>
<dbReference type="GO" id="GO:0032259">
    <property type="term" value="P:methylation"/>
    <property type="evidence" value="ECO:0007669"/>
    <property type="project" value="UniProtKB-KW"/>
</dbReference>
<dbReference type="InterPro" id="IPR051052">
    <property type="entry name" value="Diverse_substrate_MTase"/>
</dbReference>
<dbReference type="GO" id="GO:0008757">
    <property type="term" value="F:S-adenosylmethionine-dependent methyltransferase activity"/>
    <property type="evidence" value="ECO:0007669"/>
    <property type="project" value="InterPro"/>
</dbReference>
<dbReference type="InterPro" id="IPR013216">
    <property type="entry name" value="Methyltransf_11"/>
</dbReference>
<dbReference type="OrthoDB" id="10027013at2759"/>
<keyword evidence="6" id="KW-1185">Reference proteome</keyword>
<proteinExistence type="inferred from homology"/>
<evidence type="ECO:0000313" key="5">
    <source>
        <dbReference type="EMBL" id="KKA30612.1"/>
    </source>
</evidence>
<dbReference type="CDD" id="cd02440">
    <property type="entry name" value="AdoMet_MTases"/>
    <property type="match status" value="1"/>
</dbReference>
<accession>A0A0F4ZJ76</accession>
<protein>
    <recommendedName>
        <fullName evidence="4">Methyltransferase type 11 domain-containing protein</fullName>
    </recommendedName>
</protein>
<dbReference type="Proteomes" id="UP000033483">
    <property type="component" value="Unassembled WGS sequence"/>
</dbReference>
<evidence type="ECO:0000256" key="1">
    <source>
        <dbReference type="ARBA" id="ARBA00008361"/>
    </source>
</evidence>
<comment type="caution">
    <text evidence="5">The sequence shown here is derived from an EMBL/GenBank/DDBJ whole genome shotgun (WGS) entry which is preliminary data.</text>
</comment>
<keyword evidence="3" id="KW-0808">Transferase</keyword>